<keyword evidence="8 15" id="KW-0865">Zymogen</keyword>
<evidence type="ECO:0000256" key="14">
    <source>
        <dbReference type="ARBA" id="ARBA00061583"/>
    </source>
</evidence>
<dbReference type="Proteomes" id="UP000034954">
    <property type="component" value="Unassembled WGS sequence"/>
</dbReference>
<dbReference type="InterPro" id="IPR042284">
    <property type="entry name" value="AdoMetDC_N"/>
</dbReference>
<evidence type="ECO:0000256" key="8">
    <source>
        <dbReference type="ARBA" id="ARBA00023145"/>
    </source>
</evidence>
<dbReference type="EC" id="4.1.1.50" evidence="15"/>
<evidence type="ECO:0000256" key="7">
    <source>
        <dbReference type="ARBA" id="ARBA00023115"/>
    </source>
</evidence>
<feature type="modified residue" description="Pyruvic acid (Ser); by autocatalysis" evidence="15">
    <location>
        <position position="63"/>
    </location>
</feature>
<evidence type="ECO:0000256" key="5">
    <source>
        <dbReference type="ARBA" id="ARBA00022813"/>
    </source>
</evidence>
<feature type="active site" description="Proton donor; for catalytic activity" evidence="15">
    <location>
        <position position="83"/>
    </location>
</feature>
<evidence type="ECO:0000313" key="17">
    <source>
        <dbReference type="Proteomes" id="UP000034954"/>
    </source>
</evidence>
<dbReference type="PANTHER" id="PTHR33866">
    <property type="entry name" value="S-ADENOSYLMETHIONINE DECARBOXYLASE PROENZYME"/>
    <property type="match status" value="1"/>
</dbReference>
<comment type="catalytic activity">
    <reaction evidence="12 15">
        <text>S-adenosyl-L-methionine + H(+) = S-adenosyl 3-(methylsulfanyl)propylamine + CO2</text>
        <dbReference type="Rhea" id="RHEA:15981"/>
        <dbReference type="ChEBI" id="CHEBI:15378"/>
        <dbReference type="ChEBI" id="CHEBI:16526"/>
        <dbReference type="ChEBI" id="CHEBI:57443"/>
        <dbReference type="ChEBI" id="CHEBI:59789"/>
        <dbReference type="EC" id="4.1.1.50"/>
    </reaction>
</comment>
<name>A0A0M2UXR6_9BACT</name>
<reference evidence="16 17" key="1">
    <citation type="journal article" date="2013" name="BMC Microbiol.">
        <title>Identification of the type II cytochrome c maturation pathway in anammox bacteria by comparative genomics.</title>
        <authorList>
            <person name="Ferousi C."/>
            <person name="Speth D.R."/>
            <person name="Reimann J."/>
            <person name="Op den Camp H.J."/>
            <person name="Allen J.W."/>
            <person name="Keltjens J.T."/>
            <person name="Jetten M.S."/>
        </authorList>
    </citation>
    <scope>NUCLEOTIDE SEQUENCE [LARGE SCALE GENOMIC DNA]</scope>
    <source>
        <strain evidence="16">RU1</strain>
    </source>
</reference>
<gene>
    <name evidence="15" type="primary">speH</name>
    <name evidence="16" type="ORF">BROFUL_00922</name>
</gene>
<evidence type="ECO:0000256" key="3">
    <source>
        <dbReference type="ARBA" id="ARBA00022691"/>
    </source>
</evidence>
<dbReference type="AlphaFoldDB" id="A0A0M2UXR6"/>
<evidence type="ECO:0000256" key="13">
    <source>
        <dbReference type="ARBA" id="ARBA00056215"/>
    </source>
</evidence>
<comment type="pathway">
    <text evidence="1 15">Amine and polyamine biosynthesis; S-adenosylmethioninamine biosynthesis; S-adenosylmethioninamine from S-adenosyl-L-methionine: step 1/1.</text>
</comment>
<comment type="function">
    <text evidence="13 15">Catalyzes the decarboxylation of S-adenosylmethionine to S-adenosylmethioninamine (dcAdoMet), the propylamine donor required for the synthesis of the polyamines spermine and spermidine from the diamine putrescine.</text>
</comment>
<sequence>MDTLGRHLILEAWGCGKEIIDSVDIVKSILIKATEAAKATLVDLVCHRFSPYGVTGVAILAESHISVHTWPEYGYAAVDIFICGNTINSQNAAAFITRAFHAQETSLIELERGDLLSKNIRNDKPTKETVCIVDSNTRSYL</sequence>
<keyword evidence="6 15" id="KW-0745">Spermidine biosynthesis</keyword>
<dbReference type="NCBIfam" id="TIGR03330">
    <property type="entry name" value="SAM_DCase_Bsu"/>
    <property type="match status" value="1"/>
</dbReference>
<dbReference type="HAMAP" id="MF_00464">
    <property type="entry name" value="AdoMetDC_1"/>
    <property type="match status" value="1"/>
</dbReference>
<dbReference type="InterPro" id="IPR017716">
    <property type="entry name" value="S-AdoMet_deCOase_pro-enz"/>
</dbReference>
<evidence type="ECO:0000256" key="9">
    <source>
        <dbReference type="ARBA" id="ARBA00023239"/>
    </source>
</evidence>
<feature type="active site" description="Schiff-base intermediate with substrate; via pyruvic acid" evidence="15">
    <location>
        <position position="63"/>
    </location>
</feature>
<keyword evidence="7 15" id="KW-0620">Polyamine biosynthesis</keyword>
<dbReference type="GO" id="GO:0004014">
    <property type="term" value="F:adenosylmethionine decarboxylase activity"/>
    <property type="evidence" value="ECO:0007669"/>
    <property type="project" value="UniProtKB-UniRule"/>
</dbReference>
<evidence type="ECO:0000256" key="15">
    <source>
        <dbReference type="HAMAP-Rule" id="MF_00464"/>
    </source>
</evidence>
<evidence type="ECO:0000256" key="11">
    <source>
        <dbReference type="ARBA" id="ARBA00023317"/>
    </source>
</evidence>
<evidence type="ECO:0000256" key="2">
    <source>
        <dbReference type="ARBA" id="ARBA00011601"/>
    </source>
</evidence>
<organism evidence="16 17">
    <name type="scientific">Candidatus Brocadia fulgida</name>
    <dbReference type="NCBI Taxonomy" id="380242"/>
    <lineage>
        <taxon>Bacteria</taxon>
        <taxon>Pseudomonadati</taxon>
        <taxon>Planctomycetota</taxon>
        <taxon>Candidatus Brocadiia</taxon>
        <taxon>Candidatus Brocadiales</taxon>
        <taxon>Candidatus Brocadiaceae</taxon>
        <taxon>Candidatus Brocadia</taxon>
    </lineage>
</organism>
<feature type="chain" id="PRO_5023384791" description="S-adenosylmethionine decarboxylase beta chain" evidence="15">
    <location>
        <begin position="1"/>
        <end position="62"/>
    </location>
</feature>
<evidence type="ECO:0000256" key="4">
    <source>
        <dbReference type="ARBA" id="ARBA00022793"/>
    </source>
</evidence>
<dbReference type="GO" id="GO:0005829">
    <property type="term" value="C:cytosol"/>
    <property type="evidence" value="ECO:0007669"/>
    <property type="project" value="TreeGrafter"/>
</dbReference>
<proteinExistence type="inferred from homology"/>
<evidence type="ECO:0000256" key="6">
    <source>
        <dbReference type="ARBA" id="ARBA00023066"/>
    </source>
</evidence>
<comment type="subunit">
    <text evidence="2 15">Heterotetramer of two alpha and two beta chains arranged as a dimer of alpha/beta heterodimers.</text>
</comment>
<accession>A0A0M2UXR6</accession>
<dbReference type="InterPro" id="IPR042286">
    <property type="entry name" value="AdoMetDC_C"/>
</dbReference>
<comment type="PTM">
    <text evidence="15">Is synthesized initially as an inactive proenzyme. Formation of the active enzyme involves a self-maturation process in which the active site pyruvoyl group is generated from an internal serine residue via an autocatalytic post-translational modification. Two non-identical subunits are generated from the proenzyme in this reaction, and the pyruvate is formed at the N-terminus of the alpha chain, which is derived from the carboxyl end of the proenzyme. The post-translation cleavage follows an unusual pathway, termed non-hydrolytic serinolysis, in which the side chain hydroxyl group of the serine supplies its oxygen atom to form the C-terminus of the beta chain, while the remainder of the serine residue undergoes an oxidative deamination to produce ammonia and the pyruvoyl group blocking the N-terminus of the alpha chain.</text>
</comment>
<comment type="similarity">
    <text evidence="14 15">Belongs to the prokaryotic AdoMetDC family. Type 1 subfamily.</text>
</comment>
<protein>
    <recommendedName>
        <fullName evidence="15">S-adenosylmethionine decarboxylase proenzyme</fullName>
        <shortName evidence="15">AdoMetDC</shortName>
        <shortName evidence="15">SAMDC</shortName>
        <ecNumber evidence="15">4.1.1.50</ecNumber>
    </recommendedName>
    <component>
        <recommendedName>
            <fullName evidence="15">S-adenosylmethionine decarboxylase beta chain</fullName>
        </recommendedName>
    </component>
    <component>
        <recommendedName>
            <fullName evidence="15">S-adenosylmethionine decarboxylase alpha chain</fullName>
        </recommendedName>
    </component>
</protein>
<dbReference type="InterPro" id="IPR003826">
    <property type="entry name" value="AdoMetDC_fam_prok"/>
</dbReference>
<dbReference type="SUPFAM" id="SSF56276">
    <property type="entry name" value="S-adenosylmethionine decarboxylase"/>
    <property type="match status" value="1"/>
</dbReference>
<dbReference type="GO" id="GO:0008295">
    <property type="term" value="P:spermidine biosynthetic process"/>
    <property type="evidence" value="ECO:0007669"/>
    <property type="project" value="UniProtKB-UniRule"/>
</dbReference>
<keyword evidence="3 15" id="KW-0949">S-adenosyl-L-methionine</keyword>
<comment type="caution">
    <text evidence="16">The sequence shown here is derived from an EMBL/GenBank/DDBJ whole genome shotgun (WGS) entry which is preliminary data.</text>
</comment>
<evidence type="ECO:0000256" key="10">
    <source>
        <dbReference type="ARBA" id="ARBA00023270"/>
    </source>
</evidence>
<dbReference type="PATRIC" id="fig|380242.3.peg.1162"/>
<keyword evidence="17" id="KW-1185">Reference proteome</keyword>
<feature type="active site" description="Proton acceptor; for processing activity" evidence="15">
    <location>
        <position position="68"/>
    </location>
</feature>
<dbReference type="UniPathway" id="UPA00331">
    <property type="reaction ID" value="UER00451"/>
</dbReference>
<dbReference type="FunFam" id="3.30.360.110:FF:000001">
    <property type="entry name" value="S-adenosylmethionine decarboxylase proenzyme"/>
    <property type="match status" value="1"/>
</dbReference>
<evidence type="ECO:0000313" key="16">
    <source>
        <dbReference type="EMBL" id="KKO20365.1"/>
    </source>
</evidence>
<feature type="site" description="Cleavage (non-hydrolytic); by autolysis" evidence="15">
    <location>
        <begin position="62"/>
        <end position="63"/>
    </location>
</feature>
<dbReference type="EMBL" id="LAQJ01000110">
    <property type="protein sequence ID" value="KKO20365.1"/>
    <property type="molecule type" value="Genomic_DNA"/>
</dbReference>
<dbReference type="PANTHER" id="PTHR33866:SF2">
    <property type="entry name" value="S-ADENOSYLMETHIONINE DECARBOXYLASE PROENZYME"/>
    <property type="match status" value="1"/>
</dbReference>
<keyword evidence="4 15" id="KW-0210">Decarboxylase</keyword>
<feature type="chain" id="PRO_5023384790" description="S-adenosylmethionine decarboxylase alpha chain" evidence="15">
    <location>
        <begin position="63"/>
        <end position="141"/>
    </location>
</feature>
<keyword evidence="10 15" id="KW-0704">Schiff base</keyword>
<dbReference type="Pfam" id="PF02675">
    <property type="entry name" value="AdoMet_dc"/>
    <property type="match status" value="1"/>
</dbReference>
<dbReference type="InterPro" id="IPR016067">
    <property type="entry name" value="S-AdoMet_deCO2ase_core"/>
</dbReference>
<evidence type="ECO:0000256" key="12">
    <source>
        <dbReference type="ARBA" id="ARBA00048112"/>
    </source>
</evidence>
<dbReference type="Gene3D" id="3.30.360.110">
    <property type="entry name" value="S-adenosylmethionine decarboxylase domain"/>
    <property type="match status" value="1"/>
</dbReference>
<evidence type="ECO:0000256" key="1">
    <source>
        <dbReference type="ARBA" id="ARBA00004911"/>
    </source>
</evidence>
<dbReference type="Gene3D" id="3.30.160.750">
    <property type="match status" value="1"/>
</dbReference>
<comment type="cofactor">
    <cofactor evidence="15">
        <name>pyruvate</name>
        <dbReference type="ChEBI" id="CHEBI:15361"/>
    </cofactor>
    <text evidence="15">Binds 1 pyruvoyl group covalently per subunit.</text>
</comment>
<keyword evidence="9 15" id="KW-0456">Lyase</keyword>
<keyword evidence="11 15" id="KW-0670">Pyruvate</keyword>
<keyword evidence="5 15" id="KW-0068">Autocatalytic cleavage</keyword>